<feature type="transmembrane region" description="Helical" evidence="7">
    <location>
        <begin position="275"/>
        <end position="293"/>
    </location>
</feature>
<keyword evidence="4 7" id="KW-0812">Transmembrane</keyword>
<dbReference type="PANTHER" id="PTHR42865">
    <property type="entry name" value="PROTON/GLUTAMATE-ASPARTATE SYMPORTER"/>
    <property type="match status" value="1"/>
</dbReference>
<feature type="transmembrane region" description="Helical" evidence="7">
    <location>
        <begin position="203"/>
        <end position="225"/>
    </location>
</feature>
<dbReference type="SUPFAM" id="SSF118215">
    <property type="entry name" value="Proton glutamate symport protein"/>
    <property type="match status" value="1"/>
</dbReference>
<feature type="transmembrane region" description="Helical" evidence="7">
    <location>
        <begin position="93"/>
        <end position="113"/>
    </location>
</feature>
<dbReference type="InterPro" id="IPR001991">
    <property type="entry name" value="Na-dicarboxylate_symporter"/>
</dbReference>
<keyword evidence="2" id="KW-0813">Transport</keyword>
<dbReference type="Pfam" id="PF00375">
    <property type="entry name" value="SDF"/>
    <property type="match status" value="1"/>
</dbReference>
<dbReference type="Proteomes" id="UP000185657">
    <property type="component" value="Unassembled WGS sequence"/>
</dbReference>
<feature type="transmembrane region" description="Helical" evidence="7">
    <location>
        <begin position="366"/>
        <end position="389"/>
    </location>
</feature>
<dbReference type="STRING" id="1763535.LPB072_21285"/>
<dbReference type="KEGG" id="hyl:LPB072_21285"/>
<dbReference type="InterPro" id="IPR036458">
    <property type="entry name" value="Na:dicarbo_symporter_sf"/>
</dbReference>
<evidence type="ECO:0000256" key="2">
    <source>
        <dbReference type="ARBA" id="ARBA00022448"/>
    </source>
</evidence>
<evidence type="ECO:0000313" key="11">
    <source>
        <dbReference type="Proteomes" id="UP000185657"/>
    </source>
</evidence>
<evidence type="ECO:0000256" key="4">
    <source>
        <dbReference type="ARBA" id="ARBA00022692"/>
    </source>
</evidence>
<name>A0A162VZ96_9BURK</name>
<evidence type="ECO:0000313" key="12">
    <source>
        <dbReference type="Proteomes" id="UP000185680"/>
    </source>
</evidence>
<evidence type="ECO:0000313" key="10">
    <source>
        <dbReference type="EMBL" id="OAD41434.1"/>
    </source>
</evidence>
<feature type="transmembrane region" description="Helical" evidence="7">
    <location>
        <begin position="165"/>
        <end position="182"/>
    </location>
</feature>
<evidence type="ECO:0000256" key="8">
    <source>
        <dbReference type="SAM" id="SignalP"/>
    </source>
</evidence>
<evidence type="ECO:0000256" key="7">
    <source>
        <dbReference type="SAM" id="Phobius"/>
    </source>
</evidence>
<protein>
    <submittedName>
        <fullName evidence="9">Dicarboxylate/amino acid:cation symporter</fullName>
    </submittedName>
    <submittedName>
        <fullName evidence="10">Na+:H+ dicarboxylate symporter</fullName>
    </submittedName>
</protein>
<reference evidence="9 12" key="2">
    <citation type="submission" date="2016-10" db="EMBL/GenBank/DDBJ databases">
        <title>Hydorgenophaga sp. LPB0072 isolated from gastropod.</title>
        <authorList>
            <person name="Kim E."/>
            <person name="Yi H."/>
        </authorList>
    </citation>
    <scope>NUCLEOTIDE SEQUENCE [LARGE SCALE GENOMIC DNA]</scope>
    <source>
        <strain evidence="9 12">LPB0072</strain>
    </source>
</reference>
<sequence length="431" mass="44916">MRLSGFVRARLWLQVLFAMAAGVATGVAIGPTGGWLSYATAQVVSNWLAMPGYLFLAMVQMIVIPLVVASIILGMTSSRDMQQLRSMGLRTGLFFLFTTVVAAVIGLVIALAVQPGSYLQGAELPTATATAAQATSVPPSLSTLPSQIVRIVPTNPLQASVEQNMLQVVVFAIFVGVALVTMDSRLAKPLVDLLGAVQEVSMVVVRWAMYLVPAAVFGLMTQLTARMGLDALLGMGVYVLTVLGALLLAFGFLMVLYAVGRRRSPLAFLRGSRDVLLLAFSTSSSAAVMPLTIRTAEESLGVQQGVARFVIPLGTTINMAGTALYQVIATLFLAQVYQVDVGLSGLLLVVVLAVGASIGSPGTPGIGIVILAMMLGTVGIPAEGIALIIGVDRILDMSRTTLNVAGDLVAASVIDQHTARAEPAPPAPEGN</sequence>
<feature type="signal peptide" evidence="8">
    <location>
        <begin position="1"/>
        <end position="20"/>
    </location>
</feature>
<dbReference type="OrthoDB" id="9766690at2"/>
<dbReference type="PRINTS" id="PR00173">
    <property type="entry name" value="EDTRNSPORT"/>
</dbReference>
<keyword evidence="6 7" id="KW-0472">Membrane</keyword>
<feature type="transmembrane region" description="Helical" evidence="7">
    <location>
        <begin position="313"/>
        <end position="334"/>
    </location>
</feature>
<evidence type="ECO:0000313" key="9">
    <source>
        <dbReference type="EMBL" id="AOW15888.1"/>
    </source>
</evidence>
<feature type="transmembrane region" description="Helical" evidence="7">
    <location>
        <begin position="53"/>
        <end position="73"/>
    </location>
</feature>
<dbReference type="GO" id="GO:0005886">
    <property type="term" value="C:plasma membrane"/>
    <property type="evidence" value="ECO:0007669"/>
    <property type="project" value="UniProtKB-SubCell"/>
</dbReference>
<organism evidence="9 12">
    <name type="scientific">Hydrogenophaga crassostreae</name>
    <dbReference type="NCBI Taxonomy" id="1763535"/>
    <lineage>
        <taxon>Bacteria</taxon>
        <taxon>Pseudomonadati</taxon>
        <taxon>Pseudomonadota</taxon>
        <taxon>Betaproteobacteria</taxon>
        <taxon>Burkholderiales</taxon>
        <taxon>Comamonadaceae</taxon>
        <taxon>Hydrogenophaga</taxon>
    </lineage>
</organism>
<gene>
    <name evidence="9" type="ORF">LPB072_21285</name>
    <name evidence="10" type="ORF">LPB72_12960</name>
</gene>
<dbReference type="EMBL" id="CP017476">
    <property type="protein sequence ID" value="AOW15888.1"/>
    <property type="molecule type" value="Genomic_DNA"/>
</dbReference>
<dbReference type="Proteomes" id="UP000185680">
    <property type="component" value="Chromosome"/>
</dbReference>
<keyword evidence="5 7" id="KW-1133">Transmembrane helix</keyword>
<evidence type="ECO:0000256" key="5">
    <source>
        <dbReference type="ARBA" id="ARBA00022989"/>
    </source>
</evidence>
<evidence type="ECO:0000256" key="3">
    <source>
        <dbReference type="ARBA" id="ARBA00022475"/>
    </source>
</evidence>
<evidence type="ECO:0000256" key="6">
    <source>
        <dbReference type="ARBA" id="ARBA00023136"/>
    </source>
</evidence>
<proteinExistence type="predicted"/>
<feature type="transmembrane region" description="Helical" evidence="7">
    <location>
        <begin position="341"/>
        <end position="360"/>
    </location>
</feature>
<feature type="transmembrane region" description="Helical" evidence="7">
    <location>
        <begin position="12"/>
        <end position="33"/>
    </location>
</feature>
<comment type="subcellular location">
    <subcellularLocation>
        <location evidence="1">Cell membrane</location>
        <topology evidence="1">Multi-pass membrane protein</topology>
    </subcellularLocation>
</comment>
<keyword evidence="3" id="KW-1003">Cell membrane</keyword>
<feature type="chain" id="PRO_5044549402" evidence="8">
    <location>
        <begin position="21"/>
        <end position="431"/>
    </location>
</feature>
<keyword evidence="11" id="KW-1185">Reference proteome</keyword>
<dbReference type="PANTHER" id="PTHR42865:SF7">
    <property type="entry name" value="PROTON_GLUTAMATE-ASPARTATE SYMPORTER"/>
    <property type="match status" value="1"/>
</dbReference>
<reference evidence="10 11" key="1">
    <citation type="submission" date="2016-02" db="EMBL/GenBank/DDBJ databases">
        <title>Draft genome sequence of Hydrogenophaga sp. LPB0072.</title>
        <authorList>
            <person name="Shin S.-K."/>
            <person name="Yi H."/>
        </authorList>
    </citation>
    <scope>NUCLEOTIDE SEQUENCE [LARGE SCALE GENOMIC DNA]</scope>
    <source>
        <strain evidence="10 11">LPB0072</strain>
    </source>
</reference>
<keyword evidence="8" id="KW-0732">Signal</keyword>
<dbReference type="EMBL" id="LVWD01000016">
    <property type="protein sequence ID" value="OAD41434.1"/>
    <property type="molecule type" value="Genomic_DNA"/>
</dbReference>
<feature type="transmembrane region" description="Helical" evidence="7">
    <location>
        <begin position="237"/>
        <end position="259"/>
    </location>
</feature>
<dbReference type="AlphaFoldDB" id="A0A162VZ96"/>
<evidence type="ECO:0000256" key="1">
    <source>
        <dbReference type="ARBA" id="ARBA00004651"/>
    </source>
</evidence>
<accession>A0A162VZ96</accession>
<dbReference type="GO" id="GO:0015293">
    <property type="term" value="F:symporter activity"/>
    <property type="evidence" value="ECO:0007669"/>
    <property type="project" value="UniProtKB-KW"/>
</dbReference>
<dbReference type="GO" id="GO:0006835">
    <property type="term" value="P:dicarboxylic acid transport"/>
    <property type="evidence" value="ECO:0007669"/>
    <property type="project" value="TreeGrafter"/>
</dbReference>
<dbReference type="Gene3D" id="1.10.3860.10">
    <property type="entry name" value="Sodium:dicarboxylate symporter"/>
    <property type="match status" value="1"/>
</dbReference>